<gene>
    <name evidence="4" type="ORF">DCP95_00945</name>
    <name evidence="5" type="ORF">RR49_02346</name>
</gene>
<comment type="caution">
    <text evidence="5">The sequence shown here is derived from an EMBL/GenBank/DDBJ whole genome shotgun (WGS) entry which is preliminary data.</text>
</comment>
<feature type="region of interest" description="Disordered" evidence="1">
    <location>
        <begin position="1"/>
        <end position="20"/>
    </location>
</feature>
<evidence type="ECO:0000256" key="1">
    <source>
        <dbReference type="SAM" id="MobiDB-lite"/>
    </source>
</evidence>
<dbReference type="InterPro" id="IPR005182">
    <property type="entry name" value="YdbS-like_PH"/>
</dbReference>
<keyword evidence="2" id="KW-0812">Transmembrane</keyword>
<dbReference type="EMBL" id="JYIY01000078">
    <property type="protein sequence ID" value="KJL35587.1"/>
    <property type="molecule type" value="Genomic_DNA"/>
</dbReference>
<feature type="transmembrane region" description="Helical" evidence="2">
    <location>
        <begin position="61"/>
        <end position="85"/>
    </location>
</feature>
<feature type="domain" description="YdbS-like PH" evidence="3">
    <location>
        <begin position="85"/>
        <end position="153"/>
    </location>
</feature>
<feature type="transmembrane region" description="Helical" evidence="2">
    <location>
        <begin position="34"/>
        <end position="55"/>
    </location>
</feature>
<dbReference type="PANTHER" id="PTHR37938:SF1">
    <property type="entry name" value="BLL0215 PROTEIN"/>
    <property type="match status" value="1"/>
</dbReference>
<dbReference type="Pfam" id="PF03703">
    <property type="entry name" value="bPH_2"/>
    <property type="match status" value="1"/>
</dbReference>
<accession>A0A0F0LQU2</accession>
<evidence type="ECO:0000256" key="2">
    <source>
        <dbReference type="SAM" id="Phobius"/>
    </source>
</evidence>
<dbReference type="AlphaFoldDB" id="A0A0F0LQU2"/>
<evidence type="ECO:0000313" key="4">
    <source>
        <dbReference type="EMBL" id="HAN23126.1"/>
    </source>
</evidence>
<reference evidence="5 6" key="1">
    <citation type="submission" date="2015-02" db="EMBL/GenBank/DDBJ databases">
        <title>Draft genome sequences of ten Microbacterium spp. with emphasis on heavy metal contaminated environments.</title>
        <authorList>
            <person name="Corretto E."/>
        </authorList>
    </citation>
    <scope>NUCLEOTIDE SEQUENCE [LARGE SCALE GENOMIC DNA]</scope>
    <source>
        <strain evidence="5 6">DSM 18659</strain>
    </source>
</reference>
<dbReference type="Proteomes" id="UP000257479">
    <property type="component" value="Unassembled WGS sequence"/>
</dbReference>
<dbReference type="OrthoDB" id="4990503at2"/>
<evidence type="ECO:0000313" key="5">
    <source>
        <dbReference type="EMBL" id="KJL35587.1"/>
    </source>
</evidence>
<reference evidence="4 7" key="2">
    <citation type="journal article" date="2018" name="Nat. Biotechnol.">
        <title>A standardized bacterial taxonomy based on genome phylogeny substantially revises the tree of life.</title>
        <authorList>
            <person name="Parks D.H."/>
            <person name="Chuvochina M."/>
            <person name="Waite D.W."/>
            <person name="Rinke C."/>
            <person name="Skarshewski A."/>
            <person name="Chaumeil P.A."/>
            <person name="Hugenholtz P."/>
        </authorList>
    </citation>
    <scope>NUCLEOTIDE SEQUENCE [LARGE SCALE GENOMIC DNA]</scope>
    <source>
        <strain evidence="4">UBA9152</strain>
    </source>
</reference>
<dbReference type="PANTHER" id="PTHR37938">
    <property type="entry name" value="BLL0215 PROTEIN"/>
    <property type="match status" value="1"/>
</dbReference>
<evidence type="ECO:0000313" key="7">
    <source>
        <dbReference type="Proteomes" id="UP000257479"/>
    </source>
</evidence>
<keyword evidence="2" id="KW-1133">Transmembrane helix</keyword>
<evidence type="ECO:0000259" key="3">
    <source>
        <dbReference type="Pfam" id="PF03703"/>
    </source>
</evidence>
<keyword evidence="2" id="KW-0472">Membrane</keyword>
<sequence>MSNTSAYGYGRPQTPAPGVDAPERRIARMRPVGAGLFWSALLLIAVCGATGYFLFDPPFGLPIWVLPAVAAIVIVLLVVLPYLAWSAHTYTITTRRVIERSGLLSRTHREVGHTRGYAITVRRGLWQRLWRAGTIELASGTEKPLVLRGIRDVNLVHEVLVDQVEVGQILAHRDSHTTGETL</sequence>
<name>A0A0F0LQU2_9MICO</name>
<dbReference type="PATRIC" id="fig|400772.4.peg.2358"/>
<organism evidence="5 6">
    <name type="scientific">Microbacterium ginsengisoli</name>
    <dbReference type="NCBI Taxonomy" id="400772"/>
    <lineage>
        <taxon>Bacteria</taxon>
        <taxon>Bacillati</taxon>
        <taxon>Actinomycetota</taxon>
        <taxon>Actinomycetes</taxon>
        <taxon>Micrococcales</taxon>
        <taxon>Microbacteriaceae</taxon>
        <taxon>Microbacterium</taxon>
    </lineage>
</organism>
<dbReference type="RefSeq" id="WP_045248256.1">
    <property type="nucleotide sequence ID" value="NZ_JYIY01000078.1"/>
</dbReference>
<protein>
    <submittedName>
        <fullName evidence="5">Bacterial membrane flanked domain protein</fullName>
    </submittedName>
    <submittedName>
        <fullName evidence="4">PH domain-containing protein</fullName>
    </submittedName>
</protein>
<evidence type="ECO:0000313" key="6">
    <source>
        <dbReference type="Proteomes" id="UP000033451"/>
    </source>
</evidence>
<dbReference type="STRING" id="400772.RR49_02346"/>
<dbReference type="Proteomes" id="UP000033451">
    <property type="component" value="Unassembled WGS sequence"/>
</dbReference>
<keyword evidence="6" id="KW-1185">Reference proteome</keyword>
<dbReference type="EMBL" id="DMNG01000012">
    <property type="protein sequence ID" value="HAN23126.1"/>
    <property type="molecule type" value="Genomic_DNA"/>
</dbReference>
<proteinExistence type="predicted"/>